<reference evidence="1" key="1">
    <citation type="submission" date="2019-05" db="EMBL/GenBank/DDBJ databases">
        <title>The de novo reference genome and transcriptome assemblies of the wild tomato species Solanum chilense.</title>
        <authorList>
            <person name="Stam R."/>
            <person name="Nosenko T."/>
            <person name="Hoerger A.C."/>
            <person name="Stephan W."/>
            <person name="Seidel M.A."/>
            <person name="Kuhn J.M.M."/>
            <person name="Haberer G."/>
            <person name="Tellier A."/>
        </authorList>
    </citation>
    <scope>NUCLEOTIDE SEQUENCE</scope>
    <source>
        <tissue evidence="1">Mature leaves</tissue>
    </source>
</reference>
<dbReference type="EMBL" id="RXGB01001106">
    <property type="protein sequence ID" value="TMX00263.1"/>
    <property type="molecule type" value="Genomic_DNA"/>
</dbReference>
<protein>
    <submittedName>
        <fullName evidence="1">Uncharacterized protein</fullName>
    </submittedName>
</protein>
<evidence type="ECO:0000313" key="1">
    <source>
        <dbReference type="EMBL" id="TMX00263.1"/>
    </source>
</evidence>
<dbReference type="InterPro" id="IPR036691">
    <property type="entry name" value="Endo/exonu/phosph_ase_sf"/>
</dbReference>
<name>A0A6N2BY23_SOLCI</name>
<gene>
    <name evidence="1" type="ORF">EJD97_001108</name>
</gene>
<accession>A0A6N2BY23</accession>
<comment type="caution">
    <text evidence="1">The sequence shown here is derived from an EMBL/GenBank/DDBJ whole genome shotgun (WGS) entry which is preliminary data.</text>
</comment>
<organism evidence="1">
    <name type="scientific">Solanum chilense</name>
    <name type="common">Tomato</name>
    <name type="synonym">Lycopersicon chilense</name>
    <dbReference type="NCBI Taxonomy" id="4083"/>
    <lineage>
        <taxon>Eukaryota</taxon>
        <taxon>Viridiplantae</taxon>
        <taxon>Streptophyta</taxon>
        <taxon>Embryophyta</taxon>
        <taxon>Tracheophyta</taxon>
        <taxon>Spermatophyta</taxon>
        <taxon>Magnoliopsida</taxon>
        <taxon>eudicotyledons</taxon>
        <taxon>Gunneridae</taxon>
        <taxon>Pentapetalae</taxon>
        <taxon>asterids</taxon>
        <taxon>lamiids</taxon>
        <taxon>Solanales</taxon>
        <taxon>Solanaceae</taxon>
        <taxon>Solanoideae</taxon>
        <taxon>Solaneae</taxon>
        <taxon>Solanum</taxon>
        <taxon>Solanum subgen. Lycopersicon</taxon>
    </lineage>
</organism>
<dbReference type="Gene3D" id="3.60.10.10">
    <property type="entry name" value="Endonuclease/exonuclease/phosphatase"/>
    <property type="match status" value="1"/>
</dbReference>
<proteinExistence type="predicted"/>
<sequence length="125" mass="14956">MICWNARSINTFGALERLINLKKLHQLSMISILEPFANQSQMDSFRLQMLMNHSFSNPNNKIWLFWSDEVSCRILDSDQQQITCEIRHEECSETFIMTYVYAKCKDQLRRPLWDSMLKWCETMLP</sequence>
<feature type="non-terminal residue" evidence="1">
    <location>
        <position position="125"/>
    </location>
</feature>
<dbReference type="AlphaFoldDB" id="A0A6N2BY23"/>